<evidence type="ECO:0000259" key="9">
    <source>
        <dbReference type="Pfam" id="PF02768"/>
    </source>
</evidence>
<feature type="domain" description="DNA polymerase III beta sliding clamp C-terminal" evidence="9">
    <location>
        <begin position="115"/>
        <end position="171"/>
    </location>
</feature>
<evidence type="ECO:0000256" key="2">
    <source>
        <dbReference type="ARBA" id="ARBA00010752"/>
    </source>
</evidence>
<keyword evidence="6" id="KW-0235">DNA replication</keyword>
<protein>
    <recommendedName>
        <fullName evidence="9">DNA polymerase III beta sliding clamp C-terminal domain-containing protein</fullName>
    </recommendedName>
</protein>
<evidence type="ECO:0000256" key="3">
    <source>
        <dbReference type="ARBA" id="ARBA00022490"/>
    </source>
</evidence>
<keyword evidence="3" id="KW-0963">Cytoplasm</keyword>
<comment type="similarity">
    <text evidence="2">Belongs to the beta sliding clamp family.</text>
</comment>
<dbReference type="InterPro" id="IPR046938">
    <property type="entry name" value="DNA_clamp_sf"/>
</dbReference>
<accession>A0ABW2BVB4</accession>
<sequence>MRLGFGHDAAGDWVSLTCGDMTVITRPVEATFPDHERLVPKVAVAARADRDTLAQATARSAAAVEAKKHAVPHRDGSGTPLQVTMSIDPAGSVSIAPVLGEHADAVSAPAHAAEVRGAAEPMNVLFNAAYLRDALNTIAGETVTIQLATPTRAVVFTGANEDAYRHLLMLVRSPQP</sequence>
<dbReference type="Gene3D" id="3.70.10.10">
    <property type="match status" value="1"/>
</dbReference>
<name>A0ABW2BVB4_9PSEU</name>
<keyword evidence="5" id="KW-0548">Nucleotidyltransferase</keyword>
<evidence type="ECO:0000313" key="10">
    <source>
        <dbReference type="EMBL" id="MFC6866996.1"/>
    </source>
</evidence>
<dbReference type="PANTHER" id="PTHR30478:SF0">
    <property type="entry name" value="BETA SLIDING CLAMP"/>
    <property type="match status" value="1"/>
</dbReference>
<dbReference type="EMBL" id="JBHSXX010000001">
    <property type="protein sequence ID" value="MFC6866996.1"/>
    <property type="molecule type" value="Genomic_DNA"/>
</dbReference>
<proteinExistence type="inferred from homology"/>
<reference evidence="11" key="1">
    <citation type="journal article" date="2019" name="Int. J. Syst. Evol. Microbiol.">
        <title>The Global Catalogue of Microorganisms (GCM) 10K type strain sequencing project: providing services to taxonomists for standard genome sequencing and annotation.</title>
        <authorList>
            <consortium name="The Broad Institute Genomics Platform"/>
            <consortium name="The Broad Institute Genome Sequencing Center for Infectious Disease"/>
            <person name="Wu L."/>
            <person name="Ma J."/>
        </authorList>
    </citation>
    <scope>NUCLEOTIDE SEQUENCE [LARGE SCALE GENOMIC DNA]</scope>
    <source>
        <strain evidence="11">KCTC 32255</strain>
    </source>
</reference>
<organism evidence="10 11">
    <name type="scientific">Haloechinothrix salitolerans</name>
    <dbReference type="NCBI Taxonomy" id="926830"/>
    <lineage>
        <taxon>Bacteria</taxon>
        <taxon>Bacillati</taxon>
        <taxon>Actinomycetota</taxon>
        <taxon>Actinomycetes</taxon>
        <taxon>Pseudonocardiales</taxon>
        <taxon>Pseudonocardiaceae</taxon>
        <taxon>Haloechinothrix</taxon>
    </lineage>
</organism>
<evidence type="ECO:0000313" key="11">
    <source>
        <dbReference type="Proteomes" id="UP001596337"/>
    </source>
</evidence>
<dbReference type="Pfam" id="PF02768">
    <property type="entry name" value="DNA_pol3_beta_3"/>
    <property type="match status" value="1"/>
</dbReference>
<dbReference type="InterPro" id="IPR022635">
    <property type="entry name" value="DNA_polIII_beta_C"/>
</dbReference>
<comment type="subcellular location">
    <subcellularLocation>
        <location evidence="1">Cytoplasm</location>
    </subcellularLocation>
</comment>
<evidence type="ECO:0000256" key="5">
    <source>
        <dbReference type="ARBA" id="ARBA00022695"/>
    </source>
</evidence>
<evidence type="ECO:0000256" key="7">
    <source>
        <dbReference type="ARBA" id="ARBA00022932"/>
    </source>
</evidence>
<dbReference type="InterPro" id="IPR001001">
    <property type="entry name" value="DNA_polIII_beta"/>
</dbReference>
<dbReference type="Proteomes" id="UP001596337">
    <property type="component" value="Unassembled WGS sequence"/>
</dbReference>
<keyword evidence="4" id="KW-0808">Transferase</keyword>
<dbReference type="SUPFAM" id="SSF55979">
    <property type="entry name" value="DNA clamp"/>
    <property type="match status" value="1"/>
</dbReference>
<gene>
    <name evidence="10" type="ORF">ACFQGD_07540</name>
</gene>
<keyword evidence="8" id="KW-0238">DNA-binding</keyword>
<dbReference type="RefSeq" id="WP_345401294.1">
    <property type="nucleotide sequence ID" value="NZ_BAABLA010000105.1"/>
</dbReference>
<evidence type="ECO:0000256" key="6">
    <source>
        <dbReference type="ARBA" id="ARBA00022705"/>
    </source>
</evidence>
<comment type="caution">
    <text evidence="10">The sequence shown here is derived from an EMBL/GenBank/DDBJ whole genome shotgun (WGS) entry which is preliminary data.</text>
</comment>
<keyword evidence="7" id="KW-0239">DNA-directed DNA polymerase</keyword>
<dbReference type="PANTHER" id="PTHR30478">
    <property type="entry name" value="DNA POLYMERASE III SUBUNIT BETA"/>
    <property type="match status" value="1"/>
</dbReference>
<evidence type="ECO:0000256" key="4">
    <source>
        <dbReference type="ARBA" id="ARBA00022679"/>
    </source>
</evidence>
<evidence type="ECO:0000256" key="1">
    <source>
        <dbReference type="ARBA" id="ARBA00004496"/>
    </source>
</evidence>
<keyword evidence="11" id="KW-1185">Reference proteome</keyword>
<evidence type="ECO:0000256" key="8">
    <source>
        <dbReference type="ARBA" id="ARBA00023125"/>
    </source>
</evidence>